<dbReference type="Proteomes" id="UP000190648">
    <property type="component" value="Unassembled WGS sequence"/>
</dbReference>
<evidence type="ECO:0000313" key="2">
    <source>
        <dbReference type="Proteomes" id="UP000190648"/>
    </source>
</evidence>
<protein>
    <submittedName>
        <fullName evidence="1">Uncharacterized protein</fullName>
    </submittedName>
</protein>
<evidence type="ECO:0000313" key="1">
    <source>
        <dbReference type="EMBL" id="OPJ73932.1"/>
    </source>
</evidence>
<proteinExistence type="predicted"/>
<comment type="caution">
    <text evidence="1">The sequence shown here is derived from an EMBL/GenBank/DDBJ whole genome shotgun (WGS) entry which is preliminary data.</text>
</comment>
<reference evidence="1 2" key="1">
    <citation type="submission" date="2016-02" db="EMBL/GenBank/DDBJ databases">
        <title>Band-tailed pigeon sequencing and assembly.</title>
        <authorList>
            <person name="Soares A.E."/>
            <person name="Novak B.J."/>
            <person name="Rice E.S."/>
            <person name="O'Connell B."/>
            <person name="Chang D."/>
            <person name="Weber S."/>
            <person name="Shapiro B."/>
        </authorList>
    </citation>
    <scope>NUCLEOTIDE SEQUENCE [LARGE SCALE GENOMIC DNA]</scope>
    <source>
        <strain evidence="1">BTP2013</strain>
        <tissue evidence="1">Blood</tissue>
    </source>
</reference>
<name>A0A1V4JP09_PATFA</name>
<gene>
    <name evidence="1" type="ORF">AV530_013344</name>
</gene>
<dbReference type="AlphaFoldDB" id="A0A1V4JP09"/>
<accession>A0A1V4JP09</accession>
<organism evidence="1 2">
    <name type="scientific">Patagioenas fasciata monilis</name>
    <dbReference type="NCBI Taxonomy" id="372326"/>
    <lineage>
        <taxon>Eukaryota</taxon>
        <taxon>Metazoa</taxon>
        <taxon>Chordata</taxon>
        <taxon>Craniata</taxon>
        <taxon>Vertebrata</taxon>
        <taxon>Euteleostomi</taxon>
        <taxon>Archelosauria</taxon>
        <taxon>Archosauria</taxon>
        <taxon>Dinosauria</taxon>
        <taxon>Saurischia</taxon>
        <taxon>Theropoda</taxon>
        <taxon>Coelurosauria</taxon>
        <taxon>Aves</taxon>
        <taxon>Neognathae</taxon>
        <taxon>Neoaves</taxon>
        <taxon>Columbimorphae</taxon>
        <taxon>Columbiformes</taxon>
        <taxon>Columbidae</taxon>
        <taxon>Patagioenas</taxon>
    </lineage>
</organism>
<dbReference type="EMBL" id="LSYS01006880">
    <property type="protein sequence ID" value="OPJ73932.1"/>
    <property type="molecule type" value="Genomic_DNA"/>
</dbReference>
<keyword evidence="2" id="KW-1185">Reference proteome</keyword>
<sequence>MAGQQAGNARPPERQLIPGLSWTFSTVWHIQTTATFDPISCCSPLAERAVILLTLGSSRAGREQEDKSRDARKGKC</sequence>